<proteinExistence type="predicted"/>
<dbReference type="Gene3D" id="2.60.40.10">
    <property type="entry name" value="Immunoglobulins"/>
    <property type="match status" value="3"/>
</dbReference>
<protein>
    <recommendedName>
        <fullName evidence="4">Attractin/MKLN-like beta-propeller domain-containing protein</fullName>
    </recommendedName>
</protein>
<organism evidence="5">
    <name type="scientific">Pyramimonas obovata</name>
    <dbReference type="NCBI Taxonomy" id="1411642"/>
    <lineage>
        <taxon>Eukaryota</taxon>
        <taxon>Viridiplantae</taxon>
        <taxon>Chlorophyta</taxon>
        <taxon>Pyramimonadophyceae</taxon>
        <taxon>Pyramimonadales</taxon>
        <taxon>Pyramimonadaceae</taxon>
        <taxon>Pyramimonas</taxon>
        <taxon>Pyramimonas incertae sedis</taxon>
    </lineage>
</organism>
<gene>
    <name evidence="5" type="ORF">POBO1169_LOCUS3800</name>
</gene>
<keyword evidence="1" id="KW-0880">Kelch repeat</keyword>
<dbReference type="CDD" id="cd00102">
    <property type="entry name" value="IPT"/>
    <property type="match status" value="1"/>
</dbReference>
<dbReference type="EMBL" id="HBFA01007305">
    <property type="protein sequence ID" value="CAD8655151.1"/>
    <property type="molecule type" value="Transcribed_RNA"/>
</dbReference>
<feature type="domain" description="Attractin/MKLN-like beta-propeller" evidence="4">
    <location>
        <begin position="2257"/>
        <end position="2472"/>
    </location>
</feature>
<dbReference type="InterPro" id="IPR017868">
    <property type="entry name" value="Filamin/ABP280_repeat-like"/>
</dbReference>
<keyword evidence="2" id="KW-0677">Repeat</keyword>
<dbReference type="InterPro" id="IPR056737">
    <property type="entry name" value="Beta-prop_ATRN-MKLN-like"/>
</dbReference>
<dbReference type="SUPFAM" id="SSF81296">
    <property type="entry name" value="E set domains"/>
    <property type="match status" value="2"/>
</dbReference>
<dbReference type="Pfam" id="PF24981">
    <property type="entry name" value="Beta-prop_ATRN-LZTR1"/>
    <property type="match status" value="1"/>
</dbReference>
<feature type="repeat" description="Filamin" evidence="3">
    <location>
        <begin position="1195"/>
        <end position="1263"/>
    </location>
</feature>
<dbReference type="SUPFAM" id="SSF117281">
    <property type="entry name" value="Kelch motif"/>
    <property type="match status" value="2"/>
</dbReference>
<dbReference type="Pfam" id="PF00630">
    <property type="entry name" value="Filamin"/>
    <property type="match status" value="1"/>
</dbReference>
<dbReference type="InterPro" id="IPR014756">
    <property type="entry name" value="Ig_E-set"/>
</dbReference>
<evidence type="ECO:0000256" key="2">
    <source>
        <dbReference type="ARBA" id="ARBA00022737"/>
    </source>
</evidence>
<sequence length="2484" mass="268591">MWHFVMIVCDGARASFYLDGSDEFSFGGGGSTRTWVGFPASGPPKMEFGASFLGLIDEVKMYRRAVTFTELMGNDLMYARGLPSAPAEVFAYYRFNNVTEYIDPLDKVIRDEFERYDGVVDGGAATYKYEAMAVPWEPSIVYEVNDADVTERFAIQSAPQTGMGGDVEVEGFNFAKSFATGCVWGVDREMAATTLMVPVEETFNETCVIPDAEALDINPGVATETFAYGEGMLGRVDGKQPLMQAYPVSMVSTAGSVAFSAASFVSEDGTSMRCPAAMVDKPQFATFTAGAGPTLSAVPFEFTEVALGCEGDNYLQADEMNQNVGNKAYTLALWVMPAVPDHTLDEEAPASPAARRRRSLLSTDKNLRRKLMGHEGKVASTVWAFESEGKNDALLMYDGERFFYYDDCILDVTQTGAPAAPGEWHYVAVSVDLEGNAILNVDGFTVEEFTTTCKPKPTGTFSLCQDFEAASGGLTAASYFVGMVDEVKLWDREMDNAMTMTYMFEPYDFVLAGPVGHYAFKDAGNMLPNLAALVGNDNPWKQASGPWLPATVVATHPEVASVSGGTQVSVYGTNFAPSPHLRVAFGEEIVTVDAFLPSGVVATAGHGDCDGNASAAVLNLDPNVVTPEYADLYFGALANDVAPAEVEYVPTVDDLAKDVFARFTFDLTAGVTDEKGEFFVSFDLANPVEVADMADLDPSAGVAIPGSSNFFMPAERMVPDKDEFEKSALRVGGGYEAPIPVPPGAEYTLAAWLFLDLVEPHPPMGGAWKLVSLTQHADGTHSVHMNGEEVDAATTQYYVAALSDFTLGNNEAGVVDEVWVYSRALLQCELRALYYTQEFALDFAKRGDALLTAPATLALPVPAGPLRFTMSMWVYPFKTEGLQTLASTDGARMFNTQDRSLGLTFGLYDNSLSFDVHKGCTCQPCPGLISLTSHKAKVVPYEWNHVSFAFPFGHEFAGMEETTMAIYVDGILRDIKEIPNVEIPDVPEDTVLELLLGQHSTDPLNFQPFEGMVYDVRWSHAAMYNYQVKKMMQCPPKAREEAETYYELDVGSGAVDASGAAMGLAGLWTNTSYDDPTSPASVTFYGDMQNKTAGAVGRFVITSRTACQKKRVVGGDDYAATLTHPDGTVQSLDVVDANDGNYHVEYTDITCGTYAASVALAGEQLNTFDIAIVPGPTDPTRTFIVDQLPTPSCFGAVTEFMIQAQDNYGCAQVGHDDVFVLKLNGPHAADAVVTPVADTPGRYKVSFVPEAPGDYHLTLYMQDPATGEAKQIMDGMYFCISVCGEGALELSSALGVLVPEDLPGKSDLDLDFPGVTMEMWFKLPAGTNFPLPEGTPPIYLLHKGGPDQHSVAAYTKTYDLLIKDSGEIEANVYVAPRNIRDTRLPADDAKRFLEVQDQWIHIAAVYTGFEFFLMINGEKVTSTAFPDAPMPVKHNYYDHPLEMGANMAGGKIDEVKLWKVARTPEQVKDAMYCPPYQFIDHVAAYFSFNEGTGAVAAGHGAQCPHTSLSAHNGLCLQGAVPEGALFTEDTPVATAGEGFNAPSPRYSLLMGPGLTVYPAGSTDLQYQVMARDKCNYAWIKDSPEAYAATTAEYKIEYASEVPPVEGVEYPAFAVSTTKSAPVFASPPPTRQCPGDPAPGPYLGDVYNATFATADLAPTTVSGTYSLEITVDSVVHESYPRLITVIANDPDHFSVLPVDSGLFAGVPAAFSVQMKDAHDNTIYDELELTAHVSLLAAFEGTPTPYDTTAQGDVVKFDPETGFYTVAVRLGYPGTYSLVLAGAGEAAAMTAFSMSFTVNEASWRPMLTDDLEVPPHSKRFEHTAAVYEDDLYIFGGALYDRTYLNDMWKLSNVATDNMLSFKETLMFEYALAEEKDLTVEVRVDTASRIAASQMNPSCLDVVFTLPNNGALLDFYLDPAPGCNSESTLYWVRLPAGAVKPEGSTQLFEMYYGNAEMGVSEPNVMNDPHKVFLMYEGFENLAATTGAFMPGETACRADPEDAAQEAYSTFGISDSLPFAGNQSLRAEWGKTGMLVWKAPMPVHGFKLRAWFYDSAATHSTHFISPDFAECDVKEGDKFVLPMAHGPLEAVSTAVGTYTLAKTDKYCIASPWESATADPAAGTQTVFRTAGWHQFEVTSAYGRLVVAIDGKPVKNVSSAEGETTLEHVMLSAGFTEGQVAAAGQNDNHAFWDEISVVLVEDGVGPVSSTNPEGPEAVALSGERVWSKVEAHNPPPPRYAHSAVVHDATMYVFGGERSAYAFNDVWAYSFAEEKWSFVTPTAGPAPAPRYDHTAAVTADGVMVIYGGRSGAKVMGDMWAFDLRNHTWSLIRDEASQDAGARFGHAAAIPPNSHHMYVFGGYKAESGFAGDFLQCDVATGECADLSAGCPTTEVRAGDFLPASMVARYEHAAFATERFFYVYGGVSLTEKAGFSGVYKFAIAECSWEQIPTQGLPVGRYEHVAGLVEGGMYVHGGHADGDFVDDTYFFPL</sequence>
<dbReference type="SUPFAM" id="SSF50965">
    <property type="entry name" value="Galactose oxidase, central domain"/>
    <property type="match status" value="1"/>
</dbReference>
<dbReference type="Gene3D" id="2.60.120.200">
    <property type="match status" value="4"/>
</dbReference>
<evidence type="ECO:0000259" key="4">
    <source>
        <dbReference type="Pfam" id="PF24981"/>
    </source>
</evidence>
<dbReference type="PROSITE" id="PS50194">
    <property type="entry name" value="FILAMIN_REPEAT"/>
    <property type="match status" value="2"/>
</dbReference>
<reference evidence="5" key="1">
    <citation type="submission" date="2021-01" db="EMBL/GenBank/DDBJ databases">
        <authorList>
            <person name="Corre E."/>
            <person name="Pelletier E."/>
            <person name="Niang G."/>
            <person name="Scheremetjew M."/>
            <person name="Finn R."/>
            <person name="Kale V."/>
            <person name="Holt S."/>
            <person name="Cochrane G."/>
            <person name="Meng A."/>
            <person name="Brown T."/>
            <person name="Cohen L."/>
        </authorList>
    </citation>
    <scope>NUCLEOTIDE SEQUENCE</scope>
    <source>
        <strain evidence="5">CCMP722</strain>
    </source>
</reference>
<evidence type="ECO:0000313" key="5">
    <source>
        <dbReference type="EMBL" id="CAD8655151.1"/>
    </source>
</evidence>
<dbReference type="InterPro" id="IPR001298">
    <property type="entry name" value="Filamin/ABP280_rpt"/>
</dbReference>
<evidence type="ECO:0000256" key="1">
    <source>
        <dbReference type="ARBA" id="ARBA00022441"/>
    </source>
</evidence>
<dbReference type="InterPro" id="IPR011043">
    <property type="entry name" value="Gal_Oxase/kelch_b-propeller"/>
</dbReference>
<dbReference type="SUPFAM" id="SSF49899">
    <property type="entry name" value="Concanavalin A-like lectins/glucanases"/>
    <property type="match status" value="5"/>
</dbReference>
<dbReference type="InterPro" id="IPR013320">
    <property type="entry name" value="ConA-like_dom_sf"/>
</dbReference>
<dbReference type="Pfam" id="PF13385">
    <property type="entry name" value="Laminin_G_3"/>
    <property type="match status" value="2"/>
</dbReference>
<dbReference type="InterPro" id="IPR013783">
    <property type="entry name" value="Ig-like_fold"/>
</dbReference>
<dbReference type="PANTHER" id="PTHR46093:SF18">
    <property type="entry name" value="FIBRONECTIN TYPE-III DOMAIN-CONTAINING PROTEIN"/>
    <property type="match status" value="1"/>
</dbReference>
<accession>A0A7S0N023</accession>
<feature type="repeat" description="Filamin" evidence="3">
    <location>
        <begin position="1074"/>
        <end position="1184"/>
    </location>
</feature>
<dbReference type="Gene3D" id="2.120.10.80">
    <property type="entry name" value="Kelch-type beta propeller"/>
    <property type="match status" value="3"/>
</dbReference>
<dbReference type="SMART" id="SM00557">
    <property type="entry name" value="IG_FLMN"/>
    <property type="match status" value="1"/>
</dbReference>
<name>A0A7S0N023_9CHLO</name>
<dbReference type="InterPro" id="IPR015915">
    <property type="entry name" value="Kelch-typ_b-propeller"/>
</dbReference>
<dbReference type="PANTHER" id="PTHR46093">
    <property type="entry name" value="ACYL-COA-BINDING DOMAIN-CONTAINING PROTEIN 5"/>
    <property type="match status" value="1"/>
</dbReference>
<evidence type="ECO:0000256" key="3">
    <source>
        <dbReference type="PROSITE-ProRule" id="PRU00087"/>
    </source>
</evidence>